<dbReference type="GO" id="GO:0015035">
    <property type="term" value="F:protein-disulfide reductase activity"/>
    <property type="evidence" value="ECO:0007669"/>
    <property type="project" value="TreeGrafter"/>
</dbReference>
<dbReference type="AlphaFoldDB" id="A0A3A8QKE6"/>
<evidence type="ECO:0000256" key="2">
    <source>
        <dbReference type="ARBA" id="ARBA00022475"/>
    </source>
</evidence>
<protein>
    <recommendedName>
        <fullName evidence="9">Thioredoxin domain-containing protein</fullName>
    </recommendedName>
</protein>
<keyword evidence="7" id="KW-0676">Redox-active center</keyword>
<feature type="transmembrane region" description="Helical" evidence="8">
    <location>
        <begin position="197"/>
        <end position="222"/>
    </location>
</feature>
<keyword evidence="6 8" id="KW-0472">Membrane</keyword>
<dbReference type="SUPFAM" id="SSF52833">
    <property type="entry name" value="Thioredoxin-like"/>
    <property type="match status" value="1"/>
</dbReference>
<evidence type="ECO:0000256" key="5">
    <source>
        <dbReference type="ARBA" id="ARBA00022989"/>
    </source>
</evidence>
<dbReference type="GO" id="GO:0017004">
    <property type="term" value="P:cytochrome complex assembly"/>
    <property type="evidence" value="ECO:0007669"/>
    <property type="project" value="UniProtKB-KW"/>
</dbReference>
<evidence type="ECO:0000256" key="8">
    <source>
        <dbReference type="SAM" id="Phobius"/>
    </source>
</evidence>
<proteinExistence type="predicted"/>
<dbReference type="PROSITE" id="PS51352">
    <property type="entry name" value="THIOREDOXIN_2"/>
    <property type="match status" value="1"/>
</dbReference>
<feature type="transmembrane region" description="Helical" evidence="8">
    <location>
        <begin position="157"/>
        <end position="177"/>
    </location>
</feature>
<accession>A0A3A8QKE6</accession>
<feature type="transmembrane region" description="Helical" evidence="8">
    <location>
        <begin position="271"/>
        <end position="290"/>
    </location>
</feature>
<sequence length="474" mass="49511">MDTKKLTLAAVVAGVAVAVVPWLLPTGPSAGLDAARFLESGNLAWGALVVFAGGLLTAMTPCVYPLIPITVSVFGARKAEARGRSLALTTSYIVGMGVVFSALGILAAKTGQAFGSMLGSPVVVIGLAVFLLALASSMFGAFELALPSSIQTKLSKVGGTGIAGAFVMGSVSGFLAAPCTGPVLTGLLAFVAKSANTTLGATLLFIYALGIGVPFFLIGVFTVRLPRGGVWMEWVKSVLGIMLVALAFSYLKDAFPWARDTVKALGAQVGQVPGAVLAAVLVMVGVLVGAVHRSFKEGARDFAFKAFGVALVVGALVVRGGALDARPVGELWVRMGLQEHPVAPSWQWHHVMPAKTATFDASQFEQVLAAAKKEGRPVLIDFFADWCAACKELDRLTYPSSEVISQATDSRFLTIKIDATNSEDRLDALMEQLGVEGLPTVAFVNPDGTVLTKPRVTGFLEPVPFAAEMRKALQ</sequence>
<evidence type="ECO:0000313" key="10">
    <source>
        <dbReference type="EMBL" id="RKH69269.1"/>
    </source>
</evidence>
<keyword evidence="11" id="KW-1185">Reference proteome</keyword>
<dbReference type="GO" id="GO:0045454">
    <property type="term" value="P:cell redox homeostasis"/>
    <property type="evidence" value="ECO:0007669"/>
    <property type="project" value="TreeGrafter"/>
</dbReference>
<evidence type="ECO:0000256" key="7">
    <source>
        <dbReference type="ARBA" id="ARBA00023284"/>
    </source>
</evidence>
<evidence type="ECO:0000256" key="4">
    <source>
        <dbReference type="ARBA" id="ARBA00022748"/>
    </source>
</evidence>
<feature type="transmembrane region" description="Helical" evidence="8">
    <location>
        <begin position="302"/>
        <end position="322"/>
    </location>
</feature>
<dbReference type="EMBL" id="RAWM01000035">
    <property type="protein sequence ID" value="RKH69269.1"/>
    <property type="molecule type" value="Genomic_DNA"/>
</dbReference>
<dbReference type="RefSeq" id="WP_121770083.1">
    <property type="nucleotide sequence ID" value="NZ_RAWM01000035.1"/>
</dbReference>
<dbReference type="InterPro" id="IPR017937">
    <property type="entry name" value="Thioredoxin_CS"/>
</dbReference>
<dbReference type="Proteomes" id="UP000282656">
    <property type="component" value="Unassembled WGS sequence"/>
</dbReference>
<feature type="transmembrane region" description="Helical" evidence="8">
    <location>
        <begin position="234"/>
        <end position="251"/>
    </location>
</feature>
<evidence type="ECO:0000256" key="1">
    <source>
        <dbReference type="ARBA" id="ARBA00004651"/>
    </source>
</evidence>
<keyword evidence="2" id="KW-1003">Cell membrane</keyword>
<dbReference type="PANTHER" id="PTHR32234">
    <property type="entry name" value="THIOL:DISULFIDE INTERCHANGE PROTEIN DSBD"/>
    <property type="match status" value="1"/>
</dbReference>
<keyword evidence="4" id="KW-0201">Cytochrome c-type biogenesis</keyword>
<dbReference type="GO" id="GO:0005886">
    <property type="term" value="C:plasma membrane"/>
    <property type="evidence" value="ECO:0007669"/>
    <property type="project" value="UniProtKB-SubCell"/>
</dbReference>
<feature type="transmembrane region" description="Helical" evidence="8">
    <location>
        <begin position="7"/>
        <end position="24"/>
    </location>
</feature>
<feature type="transmembrane region" description="Helical" evidence="8">
    <location>
        <begin position="44"/>
        <end position="74"/>
    </location>
</feature>
<dbReference type="PROSITE" id="PS00194">
    <property type="entry name" value="THIOREDOXIN_1"/>
    <property type="match status" value="1"/>
</dbReference>
<evidence type="ECO:0000256" key="6">
    <source>
        <dbReference type="ARBA" id="ARBA00023136"/>
    </source>
</evidence>
<keyword evidence="3 8" id="KW-0812">Transmembrane</keyword>
<evidence type="ECO:0000313" key="11">
    <source>
        <dbReference type="Proteomes" id="UP000282656"/>
    </source>
</evidence>
<dbReference type="InterPro" id="IPR013766">
    <property type="entry name" value="Thioredoxin_domain"/>
</dbReference>
<dbReference type="Gene3D" id="3.40.30.10">
    <property type="entry name" value="Glutaredoxin"/>
    <property type="match status" value="1"/>
</dbReference>
<feature type="domain" description="Thioredoxin" evidence="9">
    <location>
        <begin position="346"/>
        <end position="474"/>
    </location>
</feature>
<evidence type="ECO:0000259" key="9">
    <source>
        <dbReference type="PROSITE" id="PS51352"/>
    </source>
</evidence>
<name>A0A3A8QKE6_9BACT</name>
<dbReference type="PANTHER" id="PTHR32234:SF0">
    <property type="entry name" value="THIOL:DISULFIDE INTERCHANGE PROTEIN DSBD"/>
    <property type="match status" value="1"/>
</dbReference>
<dbReference type="InterPro" id="IPR036249">
    <property type="entry name" value="Thioredoxin-like_sf"/>
</dbReference>
<dbReference type="InterPro" id="IPR003834">
    <property type="entry name" value="Cyt_c_assmbl_TM_dom"/>
</dbReference>
<reference evidence="11" key="1">
    <citation type="submission" date="2018-09" db="EMBL/GenBank/DDBJ databases">
        <authorList>
            <person name="Livingstone P.G."/>
            <person name="Whitworth D.E."/>
        </authorList>
    </citation>
    <scope>NUCLEOTIDE SEQUENCE [LARGE SCALE GENOMIC DNA]</scope>
    <source>
        <strain evidence="11">AB047A</strain>
    </source>
</reference>
<comment type="caution">
    <text evidence="10">The sequence shown here is derived from an EMBL/GenBank/DDBJ whole genome shotgun (WGS) entry which is preliminary data.</text>
</comment>
<comment type="subcellular location">
    <subcellularLocation>
        <location evidence="1">Cell membrane</location>
        <topology evidence="1">Multi-pass membrane protein</topology>
    </subcellularLocation>
</comment>
<organism evidence="10 11">
    <name type="scientific">Corallococcus interemptor</name>
    <dbReference type="NCBI Taxonomy" id="2316720"/>
    <lineage>
        <taxon>Bacteria</taxon>
        <taxon>Pseudomonadati</taxon>
        <taxon>Myxococcota</taxon>
        <taxon>Myxococcia</taxon>
        <taxon>Myxococcales</taxon>
        <taxon>Cystobacterineae</taxon>
        <taxon>Myxococcaceae</taxon>
        <taxon>Corallococcus</taxon>
    </lineage>
</organism>
<evidence type="ECO:0000256" key="3">
    <source>
        <dbReference type="ARBA" id="ARBA00022692"/>
    </source>
</evidence>
<dbReference type="Pfam" id="PF13899">
    <property type="entry name" value="Thioredoxin_7"/>
    <property type="match status" value="1"/>
</dbReference>
<dbReference type="Pfam" id="PF02683">
    <property type="entry name" value="DsbD_TM"/>
    <property type="match status" value="1"/>
</dbReference>
<feature type="transmembrane region" description="Helical" evidence="8">
    <location>
        <begin position="120"/>
        <end position="145"/>
    </location>
</feature>
<keyword evidence="5 8" id="KW-1133">Transmembrane helix</keyword>
<gene>
    <name evidence="10" type="ORF">D7X96_15675</name>
</gene>
<dbReference type="OrthoDB" id="9811036at2"/>
<feature type="transmembrane region" description="Helical" evidence="8">
    <location>
        <begin position="86"/>
        <end position="108"/>
    </location>
</feature>